<comment type="caution">
    <text evidence="2">The sequence shown here is derived from an EMBL/GenBank/DDBJ whole genome shotgun (WGS) entry which is preliminary data.</text>
</comment>
<dbReference type="Proteomes" id="UP000179270">
    <property type="component" value="Unassembled WGS sequence"/>
</dbReference>
<evidence type="ECO:0000313" key="2">
    <source>
        <dbReference type="EMBL" id="OGK39357.1"/>
    </source>
</evidence>
<sequence length="149" mass="16253">MENSGNNKKLIHDFSGNDQNSFSMPRFFLLLFAVILAGSAVGFLLSKTTKSNTKGNSNSKNAKVEKTAGIADKKTFKDKAEGKLKEGGIDGEGNFHLERSGGESQNVYLTSTTVDLSQYIGKKIRVWGETFQAEKAGWLMDVGLVEVLQ</sequence>
<dbReference type="EMBL" id="MGAF01000052">
    <property type="protein sequence ID" value="OGK39357.1"/>
    <property type="molecule type" value="Genomic_DNA"/>
</dbReference>
<reference evidence="2 3" key="1">
    <citation type="journal article" date="2016" name="Nat. Commun.">
        <title>Thousands of microbial genomes shed light on interconnected biogeochemical processes in an aquifer system.</title>
        <authorList>
            <person name="Anantharaman K."/>
            <person name="Brown C.T."/>
            <person name="Hug L.A."/>
            <person name="Sharon I."/>
            <person name="Castelle C.J."/>
            <person name="Probst A.J."/>
            <person name="Thomas B.C."/>
            <person name="Singh A."/>
            <person name="Wilkins M.J."/>
            <person name="Karaoz U."/>
            <person name="Brodie E.L."/>
            <person name="Williams K.H."/>
            <person name="Hubbard S.S."/>
            <person name="Banfield J.F."/>
        </authorList>
    </citation>
    <scope>NUCLEOTIDE SEQUENCE [LARGE SCALE GENOMIC DNA]</scope>
</reference>
<gene>
    <name evidence="2" type="ORF">A3A74_05300</name>
</gene>
<evidence type="ECO:0000256" key="1">
    <source>
        <dbReference type="SAM" id="Phobius"/>
    </source>
</evidence>
<feature type="transmembrane region" description="Helical" evidence="1">
    <location>
        <begin position="27"/>
        <end position="45"/>
    </location>
</feature>
<proteinExistence type="predicted"/>
<keyword evidence="1" id="KW-1133">Transmembrane helix</keyword>
<dbReference type="AlphaFoldDB" id="A0A1F7I7K8"/>
<dbReference type="STRING" id="1802055.A3A74_05300"/>
<protein>
    <submittedName>
        <fullName evidence="2">Uncharacterized protein</fullName>
    </submittedName>
</protein>
<keyword evidence="1" id="KW-0812">Transmembrane</keyword>
<organism evidence="2 3">
    <name type="scientific">Candidatus Roizmanbacteria bacterium RIFCSPLOWO2_01_FULL_35_13</name>
    <dbReference type="NCBI Taxonomy" id="1802055"/>
    <lineage>
        <taxon>Bacteria</taxon>
        <taxon>Candidatus Roizmaniibacteriota</taxon>
    </lineage>
</organism>
<name>A0A1F7I7K8_9BACT</name>
<evidence type="ECO:0000313" key="3">
    <source>
        <dbReference type="Proteomes" id="UP000179270"/>
    </source>
</evidence>
<keyword evidence="1" id="KW-0472">Membrane</keyword>
<accession>A0A1F7I7K8</accession>